<reference evidence="2" key="1">
    <citation type="journal article" date="2022" name="Mol. Ecol. Resour.">
        <title>The genomes of chicory, endive, great burdock and yacon provide insights into Asteraceae palaeo-polyploidization history and plant inulin production.</title>
        <authorList>
            <person name="Fan W."/>
            <person name="Wang S."/>
            <person name="Wang H."/>
            <person name="Wang A."/>
            <person name="Jiang F."/>
            <person name="Liu H."/>
            <person name="Zhao H."/>
            <person name="Xu D."/>
            <person name="Zhang Y."/>
        </authorList>
    </citation>
    <scope>NUCLEOTIDE SEQUENCE [LARGE SCALE GENOMIC DNA]</scope>
    <source>
        <strain evidence="2">cv. Punajuju</strain>
    </source>
</reference>
<keyword evidence="2" id="KW-1185">Reference proteome</keyword>
<evidence type="ECO:0000313" key="2">
    <source>
        <dbReference type="Proteomes" id="UP001055811"/>
    </source>
</evidence>
<comment type="caution">
    <text evidence="1">The sequence shown here is derived from an EMBL/GenBank/DDBJ whole genome shotgun (WGS) entry which is preliminary data.</text>
</comment>
<dbReference type="EMBL" id="CM042013">
    <property type="protein sequence ID" value="KAI3737866.1"/>
    <property type="molecule type" value="Genomic_DNA"/>
</dbReference>
<gene>
    <name evidence="1" type="ORF">L2E82_27880</name>
</gene>
<reference evidence="1 2" key="2">
    <citation type="journal article" date="2022" name="Mol. Ecol. Resour.">
        <title>The genomes of chicory, endive, great burdock and yacon provide insights into Asteraceae paleo-polyploidization history and plant inulin production.</title>
        <authorList>
            <person name="Fan W."/>
            <person name="Wang S."/>
            <person name="Wang H."/>
            <person name="Wang A."/>
            <person name="Jiang F."/>
            <person name="Liu H."/>
            <person name="Zhao H."/>
            <person name="Xu D."/>
            <person name="Zhang Y."/>
        </authorList>
    </citation>
    <scope>NUCLEOTIDE SEQUENCE [LARGE SCALE GENOMIC DNA]</scope>
    <source>
        <strain evidence="2">cv. Punajuju</strain>
        <tissue evidence="1">Leaves</tissue>
    </source>
</reference>
<sequence length="383" mass="42653">MECSLGIKRSLPPPRNSSPSPEPPRPASPPLAYRQRIRLWRRRSPVASLIVSKDSLGFVIYRLCGLAFGVAGHPSLLVSTELSFLVFLRPLLSFFFSQPLKGMKVEKTKHSSGYGKPPWIFKGSALYQFHLVKAEIARAVIPKEFKLVEAFGYSLGGFFLANYNESPFGTFDELVVISGIVWNPPISHAWAARVYVNSDEACKHGRKEFGLPSQVATFSKSIKAMSSRPKRTTNGFMTSSDVDLGSESNMDNIQVVEVNCPVTTHRFDIGLTSPVLKINPFKWMGMGPKIKMSLPSFSGHTEHKPELLKYYCEIECRLKPTSPARVLGLLDKELKESSEKRDVSISVMFSKPILALEFNCLMMKVEPPVVVSKGSDHPLHHGL</sequence>
<evidence type="ECO:0000313" key="1">
    <source>
        <dbReference type="EMBL" id="KAI3737866.1"/>
    </source>
</evidence>
<protein>
    <submittedName>
        <fullName evidence="1">Uncharacterized protein</fullName>
    </submittedName>
</protein>
<name>A0ACB9CUE4_CICIN</name>
<organism evidence="1 2">
    <name type="scientific">Cichorium intybus</name>
    <name type="common">Chicory</name>
    <dbReference type="NCBI Taxonomy" id="13427"/>
    <lineage>
        <taxon>Eukaryota</taxon>
        <taxon>Viridiplantae</taxon>
        <taxon>Streptophyta</taxon>
        <taxon>Embryophyta</taxon>
        <taxon>Tracheophyta</taxon>
        <taxon>Spermatophyta</taxon>
        <taxon>Magnoliopsida</taxon>
        <taxon>eudicotyledons</taxon>
        <taxon>Gunneridae</taxon>
        <taxon>Pentapetalae</taxon>
        <taxon>asterids</taxon>
        <taxon>campanulids</taxon>
        <taxon>Asterales</taxon>
        <taxon>Asteraceae</taxon>
        <taxon>Cichorioideae</taxon>
        <taxon>Cichorieae</taxon>
        <taxon>Cichoriinae</taxon>
        <taxon>Cichorium</taxon>
    </lineage>
</organism>
<dbReference type="Proteomes" id="UP001055811">
    <property type="component" value="Linkage Group LG05"/>
</dbReference>
<proteinExistence type="predicted"/>
<accession>A0ACB9CUE4</accession>